<feature type="non-terminal residue" evidence="1">
    <location>
        <position position="1"/>
    </location>
</feature>
<accession>A0A2M8AEW7</accession>
<dbReference type="Proteomes" id="UP000230611">
    <property type="component" value="Unassembled WGS sequence"/>
</dbReference>
<evidence type="ECO:0000313" key="1">
    <source>
        <dbReference type="EMBL" id="PJB16158.1"/>
    </source>
</evidence>
<sequence length="74" mass="8856">IIFFIFLSPSPLFFIVFSQFLRSNNQTFIPLILPPLFSFRSKSRGINDSIFLIYYYSIKQKNRQTVLFFLTIFC</sequence>
<dbReference type="AlphaFoldDB" id="A0A2M8AEW7"/>
<protein>
    <submittedName>
        <fullName evidence="1">Uncharacterized protein</fullName>
    </submittedName>
</protein>
<evidence type="ECO:0000313" key="2">
    <source>
        <dbReference type="Proteomes" id="UP000230611"/>
    </source>
</evidence>
<reference evidence="2" key="1">
    <citation type="submission" date="2017-09" db="EMBL/GenBank/DDBJ databases">
        <title>Depth-based differentiation of microbial function through sediment-hosted aquifers and enrichment of novel symbionts in the deep terrestrial subsurface.</title>
        <authorList>
            <person name="Probst A.J."/>
            <person name="Ladd B."/>
            <person name="Jarett J.K."/>
            <person name="Geller-Mcgrath D.E."/>
            <person name="Sieber C.M.K."/>
            <person name="Emerson J.B."/>
            <person name="Anantharaman K."/>
            <person name="Thomas B.C."/>
            <person name="Malmstrom R."/>
            <person name="Stieglmeier M."/>
            <person name="Klingl A."/>
            <person name="Woyke T."/>
            <person name="Ryan C.M."/>
            <person name="Banfield J.F."/>
        </authorList>
    </citation>
    <scope>NUCLEOTIDE SEQUENCE [LARGE SCALE GENOMIC DNA]</scope>
</reference>
<proteinExistence type="predicted"/>
<gene>
    <name evidence="1" type="ORF">CO116_02480</name>
</gene>
<name>A0A2M8AEW7_9BACT</name>
<dbReference type="EMBL" id="PFUO01000112">
    <property type="protein sequence ID" value="PJB16158.1"/>
    <property type="molecule type" value="Genomic_DNA"/>
</dbReference>
<comment type="caution">
    <text evidence="1">The sequence shown here is derived from an EMBL/GenBank/DDBJ whole genome shotgun (WGS) entry which is preliminary data.</text>
</comment>
<organism evidence="1 2">
    <name type="scientific">Candidatus Falkowbacteria bacterium CG_4_9_14_3_um_filter_38_19</name>
    <dbReference type="NCBI Taxonomy" id="1974559"/>
    <lineage>
        <taxon>Bacteria</taxon>
        <taxon>Candidatus Falkowiibacteriota</taxon>
    </lineage>
</organism>